<name>A0A0F7ZX47_9HYPO</name>
<organism evidence="2 3">
    <name type="scientific">Hirsutella minnesotensis 3608</name>
    <dbReference type="NCBI Taxonomy" id="1043627"/>
    <lineage>
        <taxon>Eukaryota</taxon>
        <taxon>Fungi</taxon>
        <taxon>Dikarya</taxon>
        <taxon>Ascomycota</taxon>
        <taxon>Pezizomycotina</taxon>
        <taxon>Sordariomycetes</taxon>
        <taxon>Hypocreomycetidae</taxon>
        <taxon>Hypocreales</taxon>
        <taxon>Ophiocordycipitaceae</taxon>
        <taxon>Hirsutella</taxon>
    </lineage>
</organism>
<dbReference type="OrthoDB" id="3943268at2759"/>
<keyword evidence="3" id="KW-1185">Reference proteome</keyword>
<dbReference type="AlphaFoldDB" id="A0A0F7ZX47"/>
<evidence type="ECO:0000313" key="3">
    <source>
        <dbReference type="Proteomes" id="UP000054481"/>
    </source>
</evidence>
<dbReference type="Proteomes" id="UP000054481">
    <property type="component" value="Unassembled WGS sequence"/>
</dbReference>
<dbReference type="EMBL" id="KQ030649">
    <property type="protein sequence ID" value="KJZ70092.1"/>
    <property type="molecule type" value="Genomic_DNA"/>
</dbReference>
<feature type="region of interest" description="Disordered" evidence="1">
    <location>
        <begin position="214"/>
        <end position="239"/>
    </location>
</feature>
<reference evidence="2 3" key="1">
    <citation type="journal article" date="2014" name="Genome Biol. Evol.">
        <title>Comparative genomics and transcriptomics analyses reveal divergent lifestyle features of nematode endoparasitic fungus Hirsutella minnesotensis.</title>
        <authorList>
            <person name="Lai Y."/>
            <person name="Liu K."/>
            <person name="Zhang X."/>
            <person name="Zhang X."/>
            <person name="Li K."/>
            <person name="Wang N."/>
            <person name="Shu C."/>
            <person name="Wu Y."/>
            <person name="Wang C."/>
            <person name="Bushley K.E."/>
            <person name="Xiang M."/>
            <person name="Liu X."/>
        </authorList>
    </citation>
    <scope>NUCLEOTIDE SEQUENCE [LARGE SCALE GENOMIC DNA]</scope>
    <source>
        <strain evidence="2 3">3608</strain>
    </source>
</reference>
<gene>
    <name evidence="2" type="ORF">HIM_10519</name>
</gene>
<evidence type="ECO:0000313" key="2">
    <source>
        <dbReference type="EMBL" id="KJZ70092.1"/>
    </source>
</evidence>
<proteinExistence type="predicted"/>
<protein>
    <submittedName>
        <fullName evidence="2">Uncharacterized protein</fullName>
    </submittedName>
</protein>
<feature type="compositionally biased region" description="Basic residues" evidence="1">
    <location>
        <begin position="214"/>
        <end position="231"/>
    </location>
</feature>
<accession>A0A0F7ZX47</accession>
<evidence type="ECO:0000256" key="1">
    <source>
        <dbReference type="SAM" id="MobiDB-lite"/>
    </source>
</evidence>
<sequence>MLAPGAGRLAGLVGNELFRKVEAGDSSVRHECRRRRVEEYLVHLRQFRSSFLTAVHIWDGQPGRGPEATTLKHCDLEQTPKNVYVFDGQVMLVADRDKSKSRQGGLGRKVARFLPESVSKVMVAYVAWHLPFERVLHQMSGIRGPSDTLGPWLWESAEKGLWDTDRLSRQLALITGTGLGVRLTVASYRHVAIELGRRIRGLIVRQIEMEAVGGRRRRRGRRPRSAHRRGARGFPISAD</sequence>